<dbReference type="Proteomes" id="UP000000214">
    <property type="component" value="Chromosome"/>
</dbReference>
<dbReference type="KEGG" id="pbo:PACID_16870"/>
<dbReference type="STRING" id="1171373.PACID_16870"/>
<protein>
    <submittedName>
        <fullName evidence="2">Uncharacterized protein</fullName>
    </submittedName>
</protein>
<accession>K7SJN3</accession>
<dbReference type="HOGENOM" id="CLU_2480792_0_0_11"/>
<dbReference type="PATRIC" id="fig|1171373.8.peg.1668"/>
<organism evidence="2 3">
    <name type="scientific">Acidipropionibacterium acidipropionici (strain ATCC 4875 / DSM 20272 / JCM 6432 / NBRC 12425 / NCIMB 8070 / 4)</name>
    <name type="common">Propionibacterium acidipropionici</name>
    <dbReference type="NCBI Taxonomy" id="1171373"/>
    <lineage>
        <taxon>Bacteria</taxon>
        <taxon>Bacillati</taxon>
        <taxon>Actinomycetota</taxon>
        <taxon>Actinomycetes</taxon>
        <taxon>Propionibacteriales</taxon>
        <taxon>Propionibacteriaceae</taxon>
        <taxon>Acidipropionibacterium</taxon>
    </lineage>
</organism>
<feature type="region of interest" description="Disordered" evidence="1">
    <location>
        <begin position="67"/>
        <end position="87"/>
    </location>
</feature>
<evidence type="ECO:0000256" key="1">
    <source>
        <dbReference type="SAM" id="MobiDB-lite"/>
    </source>
</evidence>
<dbReference type="EMBL" id="CP003493">
    <property type="protein sequence ID" value="AFV89495.1"/>
    <property type="molecule type" value="Genomic_DNA"/>
</dbReference>
<evidence type="ECO:0000313" key="3">
    <source>
        <dbReference type="Proteomes" id="UP000000214"/>
    </source>
</evidence>
<feature type="compositionally biased region" description="Basic and acidic residues" evidence="1">
    <location>
        <begin position="72"/>
        <end position="87"/>
    </location>
</feature>
<reference evidence="2 3" key="1">
    <citation type="journal article" date="2012" name="BMC Genomics">
        <title>The genome sequence of Propionibacterium acidipropionici provides insights into its biotechnological and industrial potential.</title>
        <authorList>
            <person name="Parizzi L.P."/>
            <person name="Grassi M.C."/>
            <person name="Llerena L.A."/>
            <person name="Carazzolle M.F."/>
            <person name="Queiroz V.L."/>
            <person name="Lunardi I."/>
            <person name="Zeidler A.F."/>
            <person name="Teixeira P.J."/>
            <person name="Mieczkowski P."/>
            <person name="Rincones J."/>
            <person name="Pereira G.A."/>
        </authorList>
    </citation>
    <scope>NUCLEOTIDE SEQUENCE [LARGE SCALE GENOMIC DNA]</scope>
    <source>
        <strain evidence="3">ATCC 4875 / DSM 20272 / JCM 6432 / NBRC 12425 / NCIMB 8070</strain>
    </source>
</reference>
<proteinExistence type="predicted"/>
<evidence type="ECO:0000313" key="2">
    <source>
        <dbReference type="EMBL" id="AFV89495.1"/>
    </source>
</evidence>
<dbReference type="AlphaFoldDB" id="K7SJN3"/>
<gene>
    <name evidence="2" type="ordered locus">PACID_16870</name>
</gene>
<sequence>MGPHPHRHSPGVAEDVRLLLRAVGARRVLLCGCPGHCCTPLCDGIGYRRHSSRTRRRPCGFGDHCRRRTRGARPEGRAPRAGERAGQ</sequence>
<name>K7SJN3_ACIA4</name>